<name>A0A9P6L9T9_9AGAM</name>
<dbReference type="SUPFAM" id="SSF52047">
    <property type="entry name" value="RNI-like"/>
    <property type="match status" value="1"/>
</dbReference>
<comment type="caution">
    <text evidence="1">The sequence shown here is derived from an EMBL/GenBank/DDBJ whole genome shotgun (WGS) entry which is preliminary data.</text>
</comment>
<dbReference type="AlphaFoldDB" id="A0A9P6L9T9"/>
<evidence type="ECO:0000313" key="2">
    <source>
        <dbReference type="Proteomes" id="UP000736335"/>
    </source>
</evidence>
<dbReference type="Gene3D" id="3.80.10.10">
    <property type="entry name" value="Ribonuclease Inhibitor"/>
    <property type="match status" value="1"/>
</dbReference>
<keyword evidence="2" id="KW-1185">Reference proteome</keyword>
<reference evidence="1" key="2">
    <citation type="submission" date="2020-11" db="EMBL/GenBank/DDBJ databases">
        <authorList>
            <consortium name="DOE Joint Genome Institute"/>
            <person name="Kuo A."/>
            <person name="Miyauchi S."/>
            <person name="Kiss E."/>
            <person name="Drula E."/>
            <person name="Kohler A."/>
            <person name="Sanchez-Garcia M."/>
            <person name="Andreopoulos B."/>
            <person name="Barry K.W."/>
            <person name="Bonito G."/>
            <person name="Buee M."/>
            <person name="Carver A."/>
            <person name="Chen C."/>
            <person name="Cichocki N."/>
            <person name="Clum A."/>
            <person name="Culley D."/>
            <person name="Crous P.W."/>
            <person name="Fauchery L."/>
            <person name="Girlanda M."/>
            <person name="Hayes R."/>
            <person name="Keri Z."/>
            <person name="Labutti K."/>
            <person name="Lipzen A."/>
            <person name="Lombard V."/>
            <person name="Magnuson J."/>
            <person name="Maillard F."/>
            <person name="Morin E."/>
            <person name="Murat C."/>
            <person name="Nolan M."/>
            <person name="Ohm R."/>
            <person name="Pangilinan J."/>
            <person name="Pereira M."/>
            <person name="Perotto S."/>
            <person name="Peter M."/>
            <person name="Riley R."/>
            <person name="Sitrit Y."/>
            <person name="Stielow B."/>
            <person name="Szollosi G."/>
            <person name="Zifcakova L."/>
            <person name="Stursova M."/>
            <person name="Spatafora J.W."/>
            <person name="Tedersoo L."/>
            <person name="Vaario L.-M."/>
            <person name="Yamada A."/>
            <person name="Yan M."/>
            <person name="Wang P."/>
            <person name="Xu J."/>
            <person name="Bruns T."/>
            <person name="Baldrian P."/>
            <person name="Vilgalys R."/>
            <person name="Henrissat B."/>
            <person name="Grigoriev I.V."/>
            <person name="Hibbett D."/>
            <person name="Nagy L.G."/>
            <person name="Martin F.M."/>
        </authorList>
    </citation>
    <scope>NUCLEOTIDE SEQUENCE</scope>
    <source>
        <strain evidence="1">UH-Tt-Lm1</strain>
    </source>
</reference>
<organism evidence="1 2">
    <name type="scientific">Thelephora terrestris</name>
    <dbReference type="NCBI Taxonomy" id="56493"/>
    <lineage>
        <taxon>Eukaryota</taxon>
        <taxon>Fungi</taxon>
        <taxon>Dikarya</taxon>
        <taxon>Basidiomycota</taxon>
        <taxon>Agaricomycotina</taxon>
        <taxon>Agaricomycetes</taxon>
        <taxon>Thelephorales</taxon>
        <taxon>Thelephoraceae</taxon>
        <taxon>Thelephora</taxon>
    </lineage>
</organism>
<evidence type="ECO:0008006" key="3">
    <source>
        <dbReference type="Google" id="ProtNLM"/>
    </source>
</evidence>
<dbReference type="EMBL" id="WIUZ02000003">
    <property type="protein sequence ID" value="KAF9789162.1"/>
    <property type="molecule type" value="Genomic_DNA"/>
</dbReference>
<protein>
    <recommendedName>
        <fullName evidence="3">F-box domain-containing protein</fullName>
    </recommendedName>
</protein>
<dbReference type="InterPro" id="IPR032675">
    <property type="entry name" value="LRR_dom_sf"/>
</dbReference>
<reference evidence="1" key="1">
    <citation type="journal article" date="2020" name="Nat. Commun.">
        <title>Large-scale genome sequencing of mycorrhizal fungi provides insights into the early evolution of symbiotic traits.</title>
        <authorList>
            <person name="Miyauchi S."/>
            <person name="Kiss E."/>
            <person name="Kuo A."/>
            <person name="Drula E."/>
            <person name="Kohler A."/>
            <person name="Sanchez-Garcia M."/>
            <person name="Morin E."/>
            <person name="Andreopoulos B."/>
            <person name="Barry K.W."/>
            <person name="Bonito G."/>
            <person name="Buee M."/>
            <person name="Carver A."/>
            <person name="Chen C."/>
            <person name="Cichocki N."/>
            <person name="Clum A."/>
            <person name="Culley D."/>
            <person name="Crous P.W."/>
            <person name="Fauchery L."/>
            <person name="Girlanda M."/>
            <person name="Hayes R.D."/>
            <person name="Keri Z."/>
            <person name="LaButti K."/>
            <person name="Lipzen A."/>
            <person name="Lombard V."/>
            <person name="Magnuson J."/>
            <person name="Maillard F."/>
            <person name="Murat C."/>
            <person name="Nolan M."/>
            <person name="Ohm R.A."/>
            <person name="Pangilinan J."/>
            <person name="Pereira M.F."/>
            <person name="Perotto S."/>
            <person name="Peter M."/>
            <person name="Pfister S."/>
            <person name="Riley R."/>
            <person name="Sitrit Y."/>
            <person name="Stielow J.B."/>
            <person name="Szollosi G."/>
            <person name="Zifcakova L."/>
            <person name="Stursova M."/>
            <person name="Spatafora J.W."/>
            <person name="Tedersoo L."/>
            <person name="Vaario L.M."/>
            <person name="Yamada A."/>
            <person name="Yan M."/>
            <person name="Wang P."/>
            <person name="Xu J."/>
            <person name="Bruns T."/>
            <person name="Baldrian P."/>
            <person name="Vilgalys R."/>
            <person name="Dunand C."/>
            <person name="Henrissat B."/>
            <person name="Grigoriev I.V."/>
            <person name="Hibbett D."/>
            <person name="Nagy L.G."/>
            <person name="Martin F.M."/>
        </authorList>
    </citation>
    <scope>NUCLEOTIDE SEQUENCE</scope>
    <source>
        <strain evidence="1">UH-Tt-Lm1</strain>
    </source>
</reference>
<dbReference type="Proteomes" id="UP000736335">
    <property type="component" value="Unassembled WGS sequence"/>
</dbReference>
<gene>
    <name evidence="1" type="ORF">BJ322DRAFT_524283</name>
</gene>
<sequence length="356" mass="40359">MSRDRRLLPNDPFFKIDLRAVSRLRSLEIQLSPNSIEDITLQLSHPAPLLESLTMEFNLNRPLLCPEIPTTLFDGDLSSLRELDLRYVRTKLPWRNMVNLTSFALMFVPPGFISVTQLLDFFESAPHLREIGLSSVPLVHGERNERVLSLTSLKKFIVRGSQQTSPLIGHLSIPVGASLETRIEQHSRIEDHLPRSLENLQNFLNFSQVLFHVEKWSWEIQLTGPNGHAHIASNNSLVFMSVLVPEFLIWFKTSTIDRLEVTNTTNLARNVIFQLLLPMRALRTLTIAGRETLAPFISALDPDMNPQNTPVCPRLKELVIRTNGEKGLNVDNVMRMRVARARRGAKLESVRIVGGG</sequence>
<proteinExistence type="predicted"/>
<evidence type="ECO:0000313" key="1">
    <source>
        <dbReference type="EMBL" id="KAF9789162.1"/>
    </source>
</evidence>
<accession>A0A9P6L9T9</accession>